<dbReference type="Pfam" id="PF08583">
    <property type="entry name" value="Cmc1"/>
    <property type="match status" value="1"/>
</dbReference>
<comment type="function">
    <text evidence="3">Required for mitochondrial cytochrome c oxidase (COX) assembly and respiration.</text>
</comment>
<keyword evidence="6" id="KW-1185">Reference proteome</keyword>
<evidence type="ECO:0000313" key="5">
    <source>
        <dbReference type="EMBL" id="GAO50474.1"/>
    </source>
</evidence>
<dbReference type="InterPro" id="IPR013892">
    <property type="entry name" value="Cyt_c_biogenesis_Cmc1-like"/>
</dbReference>
<reference evidence="5 6" key="1">
    <citation type="journal article" date="2011" name="J. Gen. Appl. Microbiol.">
        <title>Draft genome sequencing of the enigmatic yeast Saitoella complicata.</title>
        <authorList>
            <person name="Nishida H."/>
            <person name="Hamamoto M."/>
            <person name="Sugiyama J."/>
        </authorList>
    </citation>
    <scope>NUCLEOTIDE SEQUENCE [LARGE SCALE GENOMIC DNA]</scope>
    <source>
        <strain evidence="5 6">NRRL Y-17804</strain>
    </source>
</reference>
<evidence type="ECO:0000256" key="2">
    <source>
        <dbReference type="ARBA" id="ARBA00023157"/>
    </source>
</evidence>
<name>A0A0E9NKW1_SAICN</name>
<reference evidence="5 6" key="2">
    <citation type="journal article" date="2014" name="J. Gen. Appl. Microbiol.">
        <title>The early diverging ascomycetous budding yeast Saitoella complicata has three histone deacetylases belonging to the Clr6, Hos2, and Rpd3 lineages.</title>
        <authorList>
            <person name="Nishida H."/>
            <person name="Matsumoto T."/>
            <person name="Kondo S."/>
            <person name="Hamamoto M."/>
            <person name="Yoshikawa H."/>
        </authorList>
    </citation>
    <scope>NUCLEOTIDE SEQUENCE [LARGE SCALE GENOMIC DNA]</scope>
    <source>
        <strain evidence="5 6">NRRL Y-17804</strain>
    </source>
</reference>
<gene>
    <name evidence="5" type="ORF">G7K_4598-t1</name>
</gene>
<proteinExistence type="inferred from homology"/>
<dbReference type="Proteomes" id="UP000033140">
    <property type="component" value="Unassembled WGS sequence"/>
</dbReference>
<sequence length="146" mass="16193">MELFGGLLTGGYARLRAPAVSCVKNFAFSCKFPARARSADLAGEQRERANMSPPPGLEGFLSPGDEVDVVNETRKRAREQCAPLVKAFAECCAGRTISMLWACSDQKKAMMDCVQIHSTHERLDKVRDEFIREKEDKAAAVKKLQQ</sequence>
<reference evidence="5 6" key="3">
    <citation type="journal article" date="2015" name="Genome Announc.">
        <title>Draft Genome Sequence of the Archiascomycetous Yeast Saitoella complicata.</title>
        <authorList>
            <person name="Yamauchi K."/>
            <person name="Kondo S."/>
            <person name="Hamamoto M."/>
            <person name="Takahashi Y."/>
            <person name="Ogura Y."/>
            <person name="Hayashi T."/>
            <person name="Nishida H."/>
        </authorList>
    </citation>
    <scope>NUCLEOTIDE SEQUENCE [LARGE SCALE GENOMIC DNA]</scope>
    <source>
        <strain evidence="5 6">NRRL Y-17804</strain>
    </source>
</reference>
<comment type="similarity">
    <text evidence="1 3">Belongs to the CMC family.</text>
</comment>
<dbReference type="STRING" id="698492.A0A0E9NKW1"/>
<keyword evidence="2" id="KW-1015">Disulfide bond</keyword>
<evidence type="ECO:0000313" key="6">
    <source>
        <dbReference type="Proteomes" id="UP000033140"/>
    </source>
</evidence>
<evidence type="ECO:0000256" key="4">
    <source>
        <dbReference type="SAM" id="MobiDB-lite"/>
    </source>
</evidence>
<dbReference type="AlphaFoldDB" id="A0A0E9NKW1"/>
<accession>A0A0E9NKW1</accession>
<comment type="subcellular location">
    <subcellularLocation>
        <location evidence="3">Mitochondrion inner membrane</location>
    </subcellularLocation>
</comment>
<evidence type="ECO:0000256" key="1">
    <source>
        <dbReference type="ARBA" id="ARBA00007347"/>
    </source>
</evidence>
<evidence type="ECO:0000256" key="3">
    <source>
        <dbReference type="RuleBase" id="RU364104"/>
    </source>
</evidence>
<keyword evidence="3" id="KW-0496">Mitochondrion</keyword>
<keyword evidence="3" id="KW-0999">Mitochondrion inner membrane</keyword>
<keyword evidence="3" id="KW-0143">Chaperone</keyword>
<protein>
    <recommendedName>
        <fullName evidence="3">COX assembly mitochondrial protein</fullName>
    </recommendedName>
</protein>
<dbReference type="PANTHER" id="PTHR22977">
    <property type="entry name" value="COX ASSEMBLY MITOCHONDRIAL PROTEIN"/>
    <property type="match status" value="1"/>
</dbReference>
<dbReference type="EMBL" id="BACD03000033">
    <property type="protein sequence ID" value="GAO50474.1"/>
    <property type="molecule type" value="Genomic_DNA"/>
</dbReference>
<feature type="region of interest" description="Disordered" evidence="4">
    <location>
        <begin position="43"/>
        <end position="64"/>
    </location>
</feature>
<dbReference type="PANTHER" id="PTHR22977:SF5">
    <property type="entry name" value="COX ASSEMBLY MITOCHONDRIAL PROTEIN HOMOLOG"/>
    <property type="match status" value="1"/>
</dbReference>
<dbReference type="GO" id="GO:0005743">
    <property type="term" value="C:mitochondrial inner membrane"/>
    <property type="evidence" value="ECO:0007669"/>
    <property type="project" value="UniProtKB-SubCell"/>
</dbReference>
<organism evidence="5 6">
    <name type="scientific">Saitoella complicata (strain BCRC 22490 / CBS 7301 / JCM 7358 / NBRC 10748 / NRRL Y-17804)</name>
    <dbReference type="NCBI Taxonomy" id="698492"/>
    <lineage>
        <taxon>Eukaryota</taxon>
        <taxon>Fungi</taxon>
        <taxon>Dikarya</taxon>
        <taxon>Ascomycota</taxon>
        <taxon>Taphrinomycotina</taxon>
        <taxon>Taphrinomycotina incertae sedis</taxon>
        <taxon>Saitoella</taxon>
    </lineage>
</organism>
<comment type="caution">
    <text evidence="5">The sequence shown here is derived from an EMBL/GenBank/DDBJ whole genome shotgun (WGS) entry which is preliminary data.</text>
</comment>
<keyword evidence="3" id="KW-0472">Membrane</keyword>